<organism evidence="1 2">
    <name type="scientific">Saccharopolyspora rhizosphaerae</name>
    <dbReference type="NCBI Taxonomy" id="2492662"/>
    <lineage>
        <taxon>Bacteria</taxon>
        <taxon>Bacillati</taxon>
        <taxon>Actinomycetota</taxon>
        <taxon>Actinomycetes</taxon>
        <taxon>Pseudonocardiales</taxon>
        <taxon>Pseudonocardiaceae</taxon>
        <taxon>Saccharopolyspora</taxon>
    </lineage>
</organism>
<dbReference type="GO" id="GO:0003677">
    <property type="term" value="F:DNA binding"/>
    <property type="evidence" value="ECO:0007669"/>
    <property type="project" value="UniProtKB-KW"/>
</dbReference>
<name>A0A3R8P026_9PSEU</name>
<protein>
    <submittedName>
        <fullName evidence="1">DNA-binding response regulator</fullName>
    </submittedName>
</protein>
<evidence type="ECO:0000313" key="2">
    <source>
        <dbReference type="Proteomes" id="UP000274515"/>
    </source>
</evidence>
<gene>
    <name evidence="1" type="ORF">EIL87_12035</name>
</gene>
<dbReference type="EMBL" id="RSAA01000010">
    <property type="protein sequence ID" value="RRO17002.1"/>
    <property type="molecule type" value="Genomic_DNA"/>
</dbReference>
<dbReference type="OrthoDB" id="3700703at2"/>
<keyword evidence="2" id="KW-1185">Reference proteome</keyword>
<accession>A0A3R8P026</accession>
<evidence type="ECO:0000313" key="1">
    <source>
        <dbReference type="EMBL" id="RRO17002.1"/>
    </source>
</evidence>
<dbReference type="RefSeq" id="WP_125090328.1">
    <property type="nucleotide sequence ID" value="NZ_RSAA01000010.1"/>
</dbReference>
<reference evidence="1 2" key="1">
    <citation type="submission" date="2018-11" db="EMBL/GenBank/DDBJ databases">
        <title>Saccharopolyspora rhizosphaerae sp. nov., an actinomycete isolated from rhizosphere soil in Thailand.</title>
        <authorList>
            <person name="Intra B."/>
            <person name="Euanorasetr J."/>
            <person name="Take A."/>
            <person name="Inahashi Y."/>
            <person name="Mori M."/>
            <person name="Panbangred W."/>
            <person name="Matsumoto A."/>
        </authorList>
    </citation>
    <scope>NUCLEOTIDE SEQUENCE [LARGE SCALE GENOMIC DNA]</scope>
    <source>
        <strain evidence="1 2">H219</strain>
    </source>
</reference>
<keyword evidence="1" id="KW-0238">DNA-binding</keyword>
<sequence length="108" mass="11966">MNTKIFLIGMPRLMREIIARAVEQHPELVVVGERAQDADRLLEAIDEAGANTVILDVAPPTSAEVLVRLFEQRPRTVLVVVRDGREVFRCEPLGELSPQALVRAAQSP</sequence>
<comment type="caution">
    <text evidence="1">The sequence shown here is derived from an EMBL/GenBank/DDBJ whole genome shotgun (WGS) entry which is preliminary data.</text>
</comment>
<dbReference type="Proteomes" id="UP000274515">
    <property type="component" value="Unassembled WGS sequence"/>
</dbReference>
<dbReference type="AlphaFoldDB" id="A0A3R8P026"/>
<proteinExistence type="predicted"/>